<dbReference type="EC" id="2.1.1.72" evidence="2"/>
<name>A0ABY6ETV9_9ACTN</name>
<dbReference type="InterPro" id="IPR022749">
    <property type="entry name" value="D12N6_MeTrfase_N"/>
</dbReference>
<evidence type="ECO:0000313" key="11">
    <source>
        <dbReference type="Proteomes" id="UP001060733"/>
    </source>
</evidence>
<dbReference type="InterPro" id="IPR003356">
    <property type="entry name" value="DNA_methylase_A-5"/>
</dbReference>
<feature type="domain" description="DNA methylase adenine-specific" evidence="8">
    <location>
        <begin position="127"/>
        <end position="420"/>
    </location>
</feature>
<protein>
    <recommendedName>
        <fullName evidence="2">site-specific DNA-methyltransferase (adenine-specific)</fullName>
        <ecNumber evidence="2">2.1.1.72</ecNumber>
    </recommendedName>
</protein>
<keyword evidence="5" id="KW-0949">S-adenosyl-L-methionine</keyword>
<evidence type="ECO:0000256" key="2">
    <source>
        <dbReference type="ARBA" id="ARBA00011900"/>
    </source>
</evidence>
<keyword evidence="3" id="KW-0489">Methyltransferase</keyword>
<comment type="similarity">
    <text evidence="1">Belongs to the N(4)/N(6)-methyltransferase family.</text>
</comment>
<gene>
    <name evidence="10" type="ORF">N8I86_25640</name>
</gene>
<reference evidence="10" key="1">
    <citation type="submission" date="2022-10" db="EMBL/GenBank/DDBJ databases">
        <authorList>
            <person name="Mo P."/>
        </authorList>
    </citation>
    <scope>NUCLEOTIDE SEQUENCE</scope>
    <source>
        <strain evidence="10">HUAS 14-6</strain>
    </source>
</reference>
<dbReference type="SUPFAM" id="SSF53335">
    <property type="entry name" value="S-adenosyl-L-methionine-dependent methyltransferases"/>
    <property type="match status" value="1"/>
</dbReference>
<evidence type="ECO:0000313" key="10">
    <source>
        <dbReference type="EMBL" id="UXY37818.1"/>
    </source>
</evidence>
<dbReference type="Proteomes" id="UP001060733">
    <property type="component" value="Chromosome"/>
</dbReference>
<dbReference type="InterPro" id="IPR051537">
    <property type="entry name" value="DNA_Adenine_Mtase"/>
</dbReference>
<keyword evidence="4" id="KW-0808">Transferase</keyword>
<feature type="domain" description="N6 adenine-specific DNA methyltransferase N-terminal" evidence="9">
    <location>
        <begin position="8"/>
        <end position="53"/>
    </location>
</feature>
<dbReference type="EMBL" id="CP106795">
    <property type="protein sequence ID" value="UXY37818.1"/>
    <property type="molecule type" value="Genomic_DNA"/>
</dbReference>
<accession>A0ABY6ETV9</accession>
<dbReference type="RefSeq" id="WP_263278798.1">
    <property type="nucleotide sequence ID" value="NZ_CP106795.1"/>
</dbReference>
<comment type="catalytic activity">
    <reaction evidence="7">
        <text>a 2'-deoxyadenosine in DNA + S-adenosyl-L-methionine = an N(6)-methyl-2'-deoxyadenosine in DNA + S-adenosyl-L-homocysteine + H(+)</text>
        <dbReference type="Rhea" id="RHEA:15197"/>
        <dbReference type="Rhea" id="RHEA-COMP:12418"/>
        <dbReference type="Rhea" id="RHEA-COMP:12419"/>
        <dbReference type="ChEBI" id="CHEBI:15378"/>
        <dbReference type="ChEBI" id="CHEBI:57856"/>
        <dbReference type="ChEBI" id="CHEBI:59789"/>
        <dbReference type="ChEBI" id="CHEBI:90615"/>
        <dbReference type="ChEBI" id="CHEBI:90616"/>
        <dbReference type="EC" id="2.1.1.72"/>
    </reaction>
</comment>
<evidence type="ECO:0000256" key="3">
    <source>
        <dbReference type="ARBA" id="ARBA00022603"/>
    </source>
</evidence>
<evidence type="ECO:0000256" key="7">
    <source>
        <dbReference type="ARBA" id="ARBA00047942"/>
    </source>
</evidence>
<dbReference type="PANTHER" id="PTHR42933:SF4">
    <property type="entry name" value="TYPE I RESTRICTION ENZYME ECOKI METHYLASE SUBUNIT"/>
    <property type="match status" value="1"/>
</dbReference>
<dbReference type="InterPro" id="IPR029063">
    <property type="entry name" value="SAM-dependent_MTases_sf"/>
</dbReference>
<evidence type="ECO:0000256" key="1">
    <source>
        <dbReference type="ARBA" id="ARBA00006594"/>
    </source>
</evidence>
<keyword evidence="11" id="KW-1185">Reference proteome</keyword>
<dbReference type="InterPro" id="IPR038333">
    <property type="entry name" value="T1MK-like_N_sf"/>
</dbReference>
<evidence type="ECO:0000256" key="4">
    <source>
        <dbReference type="ARBA" id="ARBA00022679"/>
    </source>
</evidence>
<proteinExistence type="inferred from homology"/>
<evidence type="ECO:0000259" key="8">
    <source>
        <dbReference type="Pfam" id="PF02384"/>
    </source>
</evidence>
<organism evidence="10 11">
    <name type="scientific">Streptomyces albidocamelliae</name>
    <dbReference type="NCBI Taxonomy" id="2981135"/>
    <lineage>
        <taxon>Bacteria</taxon>
        <taxon>Bacillati</taxon>
        <taxon>Actinomycetota</taxon>
        <taxon>Actinomycetes</taxon>
        <taxon>Kitasatosporales</taxon>
        <taxon>Streptomycetaceae</taxon>
        <taxon>Streptomyces</taxon>
    </lineage>
</organism>
<evidence type="ECO:0000256" key="5">
    <source>
        <dbReference type="ARBA" id="ARBA00022691"/>
    </source>
</evidence>
<dbReference type="Gene3D" id="1.20.1260.30">
    <property type="match status" value="1"/>
</dbReference>
<dbReference type="PRINTS" id="PR00507">
    <property type="entry name" value="N12N6MTFRASE"/>
</dbReference>
<dbReference type="Pfam" id="PF02384">
    <property type="entry name" value="N6_Mtase"/>
    <property type="match status" value="1"/>
</dbReference>
<sequence length="502" mass="56219">MSVDAQALVNKLWGYCNVLRDDGVSVLDYVEQLTYLLFLKMAHEQKNRRFNQVDILNGLDAWQILLDAEGQDLEDRYSEILSVLGRSGGMLGRIFQKAQNRIQDPAKLKRLIRELIGKENWSGTGVDIKGDAYEELLAKSSEDVKSGAGQYFTPRELIRAVVDCVQPTPSDTIMDPACGTGGFLLNAFEYIQQHYEMGLTPELRERLSMGAIRGNELVDGTARLAAMNLVLHGIGQPNGESLIEVGDALAKPPARHASLVLANPPFGKKSSIMIIGEGDEFERKDLTYHRRDFWVTTTNKQLNFVQHIYTLLQTGGRAAVVVPDNVLFEGGVGETIRRRLLQQCDVHTLLRLPPGIFYAGGVKANVLFFEKLPPRADGEAHTRKLWVYDFRTNQHFTLKQNRLSREDLDDFVTAYAPGKDRGERTETDAFKAYAIEYLLSRDMVNLDLFANLKDESVEDADDLIEPHVLAQEIAIELESALSELINLTEALRPGVSPTEEVL</sequence>
<evidence type="ECO:0000259" key="9">
    <source>
        <dbReference type="Pfam" id="PF12161"/>
    </source>
</evidence>
<evidence type="ECO:0000256" key="6">
    <source>
        <dbReference type="ARBA" id="ARBA00022747"/>
    </source>
</evidence>
<keyword evidence="6" id="KW-0680">Restriction system</keyword>
<dbReference type="PANTHER" id="PTHR42933">
    <property type="entry name" value="SLR6095 PROTEIN"/>
    <property type="match status" value="1"/>
</dbReference>
<dbReference type="Pfam" id="PF12161">
    <property type="entry name" value="HsdM_N"/>
    <property type="match status" value="1"/>
</dbReference>
<dbReference type="Gene3D" id="3.40.50.150">
    <property type="entry name" value="Vaccinia Virus protein VP39"/>
    <property type="match status" value="1"/>
</dbReference>